<evidence type="ECO:0000313" key="1">
    <source>
        <dbReference type="EMBL" id="AHJ64301.1"/>
    </source>
</evidence>
<gene>
    <name evidence="1" type="ORF">GbCGDNIH3_5113</name>
</gene>
<organism evidence="1 2">
    <name type="scientific">Granulibacter bethesdensis</name>
    <dbReference type="NCBI Taxonomy" id="364410"/>
    <lineage>
        <taxon>Bacteria</taxon>
        <taxon>Pseudomonadati</taxon>
        <taxon>Pseudomonadota</taxon>
        <taxon>Alphaproteobacteria</taxon>
        <taxon>Acetobacterales</taxon>
        <taxon>Acetobacteraceae</taxon>
        <taxon>Granulibacter</taxon>
    </lineage>
</organism>
<sequence>MVPIPGPVLYRPLSDVHPRCHDPPQTLEQGYFILPRWTLMARIG</sequence>
<name>A0AAN0RG77_9PROT</name>
<evidence type="ECO:0000313" key="2">
    <source>
        <dbReference type="Proteomes" id="UP000019438"/>
    </source>
</evidence>
<dbReference type="EMBL" id="CP003181">
    <property type="protein sequence ID" value="AHJ64301.1"/>
    <property type="molecule type" value="Genomic_DNA"/>
</dbReference>
<accession>A0AAN0RG77</accession>
<dbReference type="KEGG" id="gbc:GbCGDNIH3_5113"/>
<dbReference type="AlphaFoldDB" id="A0AAN0RG77"/>
<proteinExistence type="predicted"/>
<dbReference type="Proteomes" id="UP000019438">
    <property type="component" value="Chromosome"/>
</dbReference>
<reference evidence="2" key="1">
    <citation type="submission" date="2012-06" db="EMBL/GenBank/DDBJ databases">
        <title>Genome analysis of multiple Granulibacter bethesdensis isolates demonstrates substantial genome diversity.</title>
        <authorList>
            <person name="Greenberg D.E."/>
            <person name="Porcella S.F."/>
            <person name="Zarember K."/>
            <person name="Zelazny A.M."/>
            <person name="Bruno D."/>
            <person name="Martens C."/>
            <person name="Barbian K.D."/>
            <person name="Jaske E."/>
            <person name="Holland S.M."/>
        </authorList>
    </citation>
    <scope>NUCLEOTIDE SEQUENCE [LARGE SCALE GENOMIC DNA]</scope>
    <source>
        <strain evidence="2">CGDNIH3</strain>
    </source>
</reference>
<protein>
    <submittedName>
        <fullName evidence="1">Uncharacterized protein</fullName>
    </submittedName>
</protein>